<dbReference type="InterPro" id="IPR029463">
    <property type="entry name" value="Lys_MEP"/>
</dbReference>
<keyword evidence="1" id="KW-0732">Signal</keyword>
<feature type="chain" id="PRO_5034067593" description="Lysine-specific metallo-endopeptidase domain-containing protein" evidence="1">
    <location>
        <begin position="24"/>
        <end position="288"/>
    </location>
</feature>
<organism evidence="3 4">
    <name type="scientific">Lepidopterella palustris CBS 459.81</name>
    <dbReference type="NCBI Taxonomy" id="1314670"/>
    <lineage>
        <taxon>Eukaryota</taxon>
        <taxon>Fungi</taxon>
        <taxon>Dikarya</taxon>
        <taxon>Ascomycota</taxon>
        <taxon>Pezizomycotina</taxon>
        <taxon>Dothideomycetes</taxon>
        <taxon>Pleosporomycetidae</taxon>
        <taxon>Mytilinidiales</taxon>
        <taxon>Argynnaceae</taxon>
        <taxon>Lepidopterella</taxon>
    </lineage>
</organism>
<sequence>MITILNLRAIIVCILLSLRHAQSLVVSPRAIIDDNQIVLSSQANIQTGNGGINTLGGAYKGARAFDPNKPDDLAKLNALHQAFQEAIDIALKMSVHEVTEEEGIEYFGTDDAEERKKIQDVYAQLAGKNEALANPELGVIRWEDEGVDCKEDWFLYVHQDSTESGTPAVIFACPRLWQKLPYLASKLGCEKLKENPSNYWQTATGLVLHELFHINFVGNNVIGDRIDDIDGSYGPWEIRELAKRPRLQGHLPPGMWNADNYHWFAIEDYFRTKCGFPKAQPEKPEEEQ</sequence>
<name>A0A8E2JFN9_9PEZI</name>
<dbReference type="Gene3D" id="3.40.390.10">
    <property type="entry name" value="Collagenase (Catalytic Domain)"/>
    <property type="match status" value="1"/>
</dbReference>
<proteinExistence type="predicted"/>
<keyword evidence="4" id="KW-1185">Reference proteome</keyword>
<evidence type="ECO:0000313" key="4">
    <source>
        <dbReference type="Proteomes" id="UP000250266"/>
    </source>
</evidence>
<evidence type="ECO:0000256" key="1">
    <source>
        <dbReference type="SAM" id="SignalP"/>
    </source>
</evidence>
<dbReference type="InterPro" id="IPR024079">
    <property type="entry name" value="MetalloPept_cat_dom_sf"/>
</dbReference>
<dbReference type="OrthoDB" id="1896086at2759"/>
<accession>A0A8E2JFN9</accession>
<dbReference type="SUPFAM" id="SSF55486">
    <property type="entry name" value="Metalloproteases ('zincins'), catalytic domain"/>
    <property type="match status" value="1"/>
</dbReference>
<dbReference type="EMBL" id="KV744950">
    <property type="protein sequence ID" value="OCK80672.1"/>
    <property type="molecule type" value="Genomic_DNA"/>
</dbReference>
<dbReference type="GO" id="GO:0004222">
    <property type="term" value="F:metalloendopeptidase activity"/>
    <property type="evidence" value="ECO:0007669"/>
    <property type="project" value="InterPro"/>
</dbReference>
<gene>
    <name evidence="3" type="ORF">K432DRAFT_442974</name>
</gene>
<evidence type="ECO:0000259" key="2">
    <source>
        <dbReference type="Pfam" id="PF14521"/>
    </source>
</evidence>
<dbReference type="AlphaFoldDB" id="A0A8E2JFN9"/>
<dbReference type="Proteomes" id="UP000250266">
    <property type="component" value="Unassembled WGS sequence"/>
</dbReference>
<feature type="signal peptide" evidence="1">
    <location>
        <begin position="1"/>
        <end position="23"/>
    </location>
</feature>
<reference evidence="3 4" key="1">
    <citation type="journal article" date="2016" name="Nat. Commun.">
        <title>Ectomycorrhizal ecology is imprinted in the genome of the dominant symbiotic fungus Cenococcum geophilum.</title>
        <authorList>
            <consortium name="DOE Joint Genome Institute"/>
            <person name="Peter M."/>
            <person name="Kohler A."/>
            <person name="Ohm R.A."/>
            <person name="Kuo A."/>
            <person name="Krutzmann J."/>
            <person name="Morin E."/>
            <person name="Arend M."/>
            <person name="Barry K.W."/>
            <person name="Binder M."/>
            <person name="Choi C."/>
            <person name="Clum A."/>
            <person name="Copeland A."/>
            <person name="Grisel N."/>
            <person name="Haridas S."/>
            <person name="Kipfer T."/>
            <person name="LaButti K."/>
            <person name="Lindquist E."/>
            <person name="Lipzen A."/>
            <person name="Maire R."/>
            <person name="Meier B."/>
            <person name="Mihaltcheva S."/>
            <person name="Molinier V."/>
            <person name="Murat C."/>
            <person name="Poggeler S."/>
            <person name="Quandt C.A."/>
            <person name="Sperisen C."/>
            <person name="Tritt A."/>
            <person name="Tisserant E."/>
            <person name="Crous P.W."/>
            <person name="Henrissat B."/>
            <person name="Nehls U."/>
            <person name="Egli S."/>
            <person name="Spatafora J.W."/>
            <person name="Grigoriev I.V."/>
            <person name="Martin F.M."/>
        </authorList>
    </citation>
    <scope>NUCLEOTIDE SEQUENCE [LARGE SCALE GENOMIC DNA]</scope>
    <source>
        <strain evidence="3 4">CBS 459.81</strain>
    </source>
</reference>
<protein>
    <recommendedName>
        <fullName evidence="2">Lysine-specific metallo-endopeptidase domain-containing protein</fullName>
    </recommendedName>
</protein>
<dbReference type="Pfam" id="PF14521">
    <property type="entry name" value="Aspzincin_M35"/>
    <property type="match status" value="1"/>
</dbReference>
<evidence type="ECO:0000313" key="3">
    <source>
        <dbReference type="EMBL" id="OCK80672.1"/>
    </source>
</evidence>
<feature type="domain" description="Lysine-specific metallo-endopeptidase" evidence="2">
    <location>
        <begin position="105"/>
        <end position="265"/>
    </location>
</feature>